<keyword evidence="1" id="KW-1185">Reference proteome</keyword>
<evidence type="ECO:0000313" key="2">
    <source>
        <dbReference type="WBParaSite" id="ACRNAN_scaffold937.g10276.t1"/>
    </source>
</evidence>
<accession>A0A914EMW3</accession>
<protein>
    <submittedName>
        <fullName evidence="2">Uncharacterized protein</fullName>
    </submittedName>
</protein>
<organism evidence="1 2">
    <name type="scientific">Acrobeloides nanus</name>
    <dbReference type="NCBI Taxonomy" id="290746"/>
    <lineage>
        <taxon>Eukaryota</taxon>
        <taxon>Metazoa</taxon>
        <taxon>Ecdysozoa</taxon>
        <taxon>Nematoda</taxon>
        <taxon>Chromadorea</taxon>
        <taxon>Rhabditida</taxon>
        <taxon>Tylenchina</taxon>
        <taxon>Cephalobomorpha</taxon>
        <taxon>Cephaloboidea</taxon>
        <taxon>Cephalobidae</taxon>
        <taxon>Acrobeloides</taxon>
    </lineage>
</organism>
<evidence type="ECO:0000313" key="1">
    <source>
        <dbReference type="Proteomes" id="UP000887540"/>
    </source>
</evidence>
<sequence>MAFEWAKENGDCTFKARSLNGTFTGKPGVFFGLCLDRADPENMRDFFYDHEFGGLEYDSRNNVIRDECTEFCLENAKDGLNLKHLSYTWRPYDPKNADESEGMCRCIQTLHFVKIHFGSISGYLL</sequence>
<reference evidence="2" key="1">
    <citation type="submission" date="2022-11" db="UniProtKB">
        <authorList>
            <consortium name="WormBaseParasite"/>
        </authorList>
    </citation>
    <scope>IDENTIFICATION</scope>
</reference>
<dbReference type="AlphaFoldDB" id="A0A914EMW3"/>
<dbReference type="Proteomes" id="UP000887540">
    <property type="component" value="Unplaced"/>
</dbReference>
<name>A0A914EMW3_9BILA</name>
<dbReference type="WBParaSite" id="ACRNAN_scaffold937.g10276.t1">
    <property type="protein sequence ID" value="ACRNAN_scaffold937.g10276.t1"/>
    <property type="gene ID" value="ACRNAN_scaffold937.g10276"/>
</dbReference>
<proteinExistence type="predicted"/>